<proteinExistence type="predicted"/>
<dbReference type="AlphaFoldDB" id="A0A6A4P6L9"/>
<reference evidence="2" key="1">
    <citation type="journal article" date="2020" name="Nat. Commun.">
        <title>Genome sequence of the cluster root forming white lupin.</title>
        <authorList>
            <person name="Hufnagel B."/>
            <person name="Marques A."/>
            <person name="Soriano A."/>
            <person name="Marques L."/>
            <person name="Divol F."/>
            <person name="Doumas P."/>
            <person name="Sallet E."/>
            <person name="Mancinotti D."/>
            <person name="Carrere S."/>
            <person name="Marande W."/>
            <person name="Arribat S."/>
            <person name="Keller J."/>
            <person name="Huneau C."/>
            <person name="Blein T."/>
            <person name="Aime D."/>
            <person name="Laguerre M."/>
            <person name="Taylor J."/>
            <person name="Schubert V."/>
            <person name="Nelson M."/>
            <person name="Geu-Flores F."/>
            <person name="Crespi M."/>
            <person name="Gallardo-Guerrero K."/>
            <person name="Delaux P.-M."/>
            <person name="Salse J."/>
            <person name="Berges H."/>
            <person name="Guyot R."/>
            <person name="Gouzy J."/>
            <person name="Peret B."/>
        </authorList>
    </citation>
    <scope>NUCLEOTIDE SEQUENCE [LARGE SCALE GENOMIC DNA]</scope>
    <source>
        <strain evidence="2">cv. Amiga</strain>
    </source>
</reference>
<protein>
    <submittedName>
        <fullName evidence="1">Uncharacterized protein</fullName>
    </submittedName>
</protein>
<accession>A0A6A4P6L9</accession>
<gene>
    <name evidence="1" type="ORF">Lalb_Chr17g0337841</name>
</gene>
<keyword evidence="2" id="KW-1185">Reference proteome</keyword>
<name>A0A6A4P6L9_LUPAL</name>
<dbReference type="Proteomes" id="UP000447434">
    <property type="component" value="Chromosome 17"/>
</dbReference>
<evidence type="ECO:0000313" key="1">
    <source>
        <dbReference type="EMBL" id="KAE9595349.1"/>
    </source>
</evidence>
<comment type="caution">
    <text evidence="1">The sequence shown here is derived from an EMBL/GenBank/DDBJ whole genome shotgun (WGS) entry which is preliminary data.</text>
</comment>
<sequence length="50" mass="5764">MLISRICTHYQDDNDSMQSVSPDVTTSLKFLMTYDEEGDSKSFLLEDNSR</sequence>
<dbReference type="EMBL" id="WOCE01000017">
    <property type="protein sequence ID" value="KAE9595349.1"/>
    <property type="molecule type" value="Genomic_DNA"/>
</dbReference>
<organism evidence="1 2">
    <name type="scientific">Lupinus albus</name>
    <name type="common">White lupine</name>
    <name type="synonym">Lupinus termis</name>
    <dbReference type="NCBI Taxonomy" id="3870"/>
    <lineage>
        <taxon>Eukaryota</taxon>
        <taxon>Viridiplantae</taxon>
        <taxon>Streptophyta</taxon>
        <taxon>Embryophyta</taxon>
        <taxon>Tracheophyta</taxon>
        <taxon>Spermatophyta</taxon>
        <taxon>Magnoliopsida</taxon>
        <taxon>eudicotyledons</taxon>
        <taxon>Gunneridae</taxon>
        <taxon>Pentapetalae</taxon>
        <taxon>rosids</taxon>
        <taxon>fabids</taxon>
        <taxon>Fabales</taxon>
        <taxon>Fabaceae</taxon>
        <taxon>Papilionoideae</taxon>
        <taxon>50 kb inversion clade</taxon>
        <taxon>genistoids sensu lato</taxon>
        <taxon>core genistoids</taxon>
        <taxon>Genisteae</taxon>
        <taxon>Lupinus</taxon>
    </lineage>
</organism>
<evidence type="ECO:0000313" key="2">
    <source>
        <dbReference type="Proteomes" id="UP000447434"/>
    </source>
</evidence>